<comment type="caution">
    <text evidence="1">The sequence shown here is derived from an EMBL/GenBank/DDBJ whole genome shotgun (WGS) entry which is preliminary data.</text>
</comment>
<evidence type="ECO:0000313" key="1">
    <source>
        <dbReference type="EMBL" id="GES84874.1"/>
    </source>
</evidence>
<accession>A0A8H3QQ41</accession>
<proteinExistence type="predicted"/>
<dbReference type="Proteomes" id="UP000615446">
    <property type="component" value="Unassembled WGS sequence"/>
</dbReference>
<gene>
    <name evidence="1" type="ORF">RCL2_001196700</name>
</gene>
<dbReference type="AlphaFoldDB" id="A0A8H3QQ41"/>
<name>A0A8H3QQ41_9GLOM</name>
<evidence type="ECO:0000313" key="2">
    <source>
        <dbReference type="Proteomes" id="UP000615446"/>
    </source>
</evidence>
<sequence>MISKKAMKKCYTSNDRNEKKRDAVNGFCILILNQGFLVINKGLWEEKEQQIHLGFFISSKARFDIKESFNALQCINPLQGTWIFRPLINQECLLHPSPRLKKDCEFDFDHTKNVNHKRLILNNCYRLAELHHDLFAMFQVNFAIF</sequence>
<organism evidence="1 2">
    <name type="scientific">Rhizophagus clarus</name>
    <dbReference type="NCBI Taxonomy" id="94130"/>
    <lineage>
        <taxon>Eukaryota</taxon>
        <taxon>Fungi</taxon>
        <taxon>Fungi incertae sedis</taxon>
        <taxon>Mucoromycota</taxon>
        <taxon>Glomeromycotina</taxon>
        <taxon>Glomeromycetes</taxon>
        <taxon>Glomerales</taxon>
        <taxon>Glomeraceae</taxon>
        <taxon>Rhizophagus</taxon>
    </lineage>
</organism>
<protein>
    <submittedName>
        <fullName evidence="1">Uncharacterized protein</fullName>
    </submittedName>
</protein>
<dbReference type="EMBL" id="BLAL01000086">
    <property type="protein sequence ID" value="GES84874.1"/>
    <property type="molecule type" value="Genomic_DNA"/>
</dbReference>
<reference evidence="1" key="1">
    <citation type="submission" date="2019-10" db="EMBL/GenBank/DDBJ databases">
        <title>Conservation and host-specific expression of non-tandemly repeated heterogenous ribosome RNA gene in arbuscular mycorrhizal fungi.</title>
        <authorList>
            <person name="Maeda T."/>
            <person name="Kobayashi Y."/>
            <person name="Nakagawa T."/>
            <person name="Ezawa T."/>
            <person name="Yamaguchi K."/>
            <person name="Bino T."/>
            <person name="Nishimoto Y."/>
            <person name="Shigenobu S."/>
            <person name="Kawaguchi M."/>
        </authorList>
    </citation>
    <scope>NUCLEOTIDE SEQUENCE</scope>
    <source>
        <strain evidence="1">HR1</strain>
    </source>
</reference>